<dbReference type="EMBL" id="JANJOU010000008">
    <property type="protein sequence ID" value="MCR0982679.1"/>
    <property type="molecule type" value="Genomic_DNA"/>
</dbReference>
<dbReference type="RefSeq" id="WP_257716346.1">
    <property type="nucleotide sequence ID" value="NZ_JANJOU010000008.1"/>
</dbReference>
<gene>
    <name evidence="1" type="ORF">NRP21_11525</name>
</gene>
<name>A0ABT1X3J5_9PROT</name>
<evidence type="ECO:0000313" key="2">
    <source>
        <dbReference type="Proteomes" id="UP001524642"/>
    </source>
</evidence>
<accession>A0ABT1X3J5</accession>
<protein>
    <submittedName>
        <fullName evidence="1">Uncharacterized protein</fullName>
    </submittedName>
</protein>
<dbReference type="Proteomes" id="UP001524642">
    <property type="component" value="Unassembled WGS sequence"/>
</dbReference>
<proteinExistence type="predicted"/>
<organism evidence="1 2">
    <name type="scientific">Roseomonas populi</name>
    <dbReference type="NCBI Taxonomy" id="3121582"/>
    <lineage>
        <taxon>Bacteria</taxon>
        <taxon>Pseudomonadati</taxon>
        <taxon>Pseudomonadota</taxon>
        <taxon>Alphaproteobacteria</taxon>
        <taxon>Acetobacterales</taxon>
        <taxon>Roseomonadaceae</taxon>
        <taxon>Roseomonas</taxon>
    </lineage>
</organism>
<evidence type="ECO:0000313" key="1">
    <source>
        <dbReference type="EMBL" id="MCR0982679.1"/>
    </source>
</evidence>
<keyword evidence="2" id="KW-1185">Reference proteome</keyword>
<reference evidence="1 2" key="1">
    <citation type="submission" date="2022-06" db="EMBL/GenBank/DDBJ databases">
        <title>Roseomonas CN29.</title>
        <authorList>
            <person name="Cheng Y."/>
            <person name="He X."/>
        </authorList>
    </citation>
    <scope>NUCLEOTIDE SEQUENCE [LARGE SCALE GENOMIC DNA]</scope>
    <source>
        <strain evidence="1 2">CN29</strain>
    </source>
</reference>
<comment type="caution">
    <text evidence="1">The sequence shown here is derived from an EMBL/GenBank/DDBJ whole genome shotgun (WGS) entry which is preliminary data.</text>
</comment>
<sequence>MRHATRWLTGLILSTGLMAGGDLRAEQVRHALLVSAVVRAPSCIASATERAALAVSCAGSMPFVAHASGGSAPRLRPGATGTSLPQAVPAGSGASIPWTLATLPESQGVIVVAVTY</sequence>